<organism evidence="2 3">
    <name type="scientific">Geobacter argillaceus</name>
    <dbReference type="NCBI Taxonomy" id="345631"/>
    <lineage>
        <taxon>Bacteria</taxon>
        <taxon>Pseudomonadati</taxon>
        <taxon>Thermodesulfobacteriota</taxon>
        <taxon>Desulfuromonadia</taxon>
        <taxon>Geobacterales</taxon>
        <taxon>Geobacteraceae</taxon>
        <taxon>Geobacter</taxon>
    </lineage>
</organism>
<name>A0A562WS99_9BACT</name>
<proteinExistence type="predicted"/>
<evidence type="ECO:0000313" key="3">
    <source>
        <dbReference type="Proteomes" id="UP000319449"/>
    </source>
</evidence>
<keyword evidence="1" id="KW-0732">Signal</keyword>
<dbReference type="EMBL" id="VLLN01000001">
    <property type="protein sequence ID" value="TWJ33474.1"/>
    <property type="molecule type" value="Genomic_DNA"/>
</dbReference>
<feature type="chain" id="PRO_5022074205" description="Nucleic acid binding protein" evidence="1">
    <location>
        <begin position="23"/>
        <end position="258"/>
    </location>
</feature>
<gene>
    <name evidence="2" type="ORF">JN12_00148</name>
</gene>
<dbReference type="AlphaFoldDB" id="A0A562WS99"/>
<evidence type="ECO:0000313" key="2">
    <source>
        <dbReference type="EMBL" id="TWJ33474.1"/>
    </source>
</evidence>
<dbReference type="OrthoDB" id="1118190at2"/>
<protein>
    <recommendedName>
        <fullName evidence="4">Nucleic acid binding protein</fullName>
    </recommendedName>
</protein>
<dbReference type="RefSeq" id="WP_145017080.1">
    <property type="nucleotide sequence ID" value="NZ_VLLN01000001.1"/>
</dbReference>
<reference evidence="2 3" key="1">
    <citation type="submission" date="2019-07" db="EMBL/GenBank/DDBJ databases">
        <title>Genomic Encyclopedia of Archaeal and Bacterial Type Strains, Phase II (KMG-II): from individual species to whole genera.</title>
        <authorList>
            <person name="Goeker M."/>
        </authorList>
    </citation>
    <scope>NUCLEOTIDE SEQUENCE [LARGE SCALE GENOMIC DNA]</scope>
    <source>
        <strain evidence="2 3">ATCC BAA-1139</strain>
    </source>
</reference>
<keyword evidence="3" id="KW-1185">Reference proteome</keyword>
<feature type="signal peptide" evidence="1">
    <location>
        <begin position="1"/>
        <end position="22"/>
    </location>
</feature>
<comment type="caution">
    <text evidence="2">The sequence shown here is derived from an EMBL/GenBank/DDBJ whole genome shotgun (WGS) entry which is preliminary data.</text>
</comment>
<evidence type="ECO:0000256" key="1">
    <source>
        <dbReference type="SAM" id="SignalP"/>
    </source>
</evidence>
<evidence type="ECO:0008006" key="4">
    <source>
        <dbReference type="Google" id="ProtNLM"/>
    </source>
</evidence>
<accession>A0A562WS99</accession>
<dbReference type="Proteomes" id="UP000319449">
    <property type="component" value="Unassembled WGS sequence"/>
</dbReference>
<sequence length="258" mass="27842">MSNVKWLLVAGFVAVLPAGAMAMPNMVPPANTNVEKKTEKTAEQPPLAGKVMETMDSSGYTYMLLETKGEKRWVAIPEMVVKVGETVELEPGVQMGKFTSKALDRTFDSILFSGGPTEKFNEERKKNAHAGVKLEDVKIGSATKTEGKVIEGLKVDKAAGANAYTVAEVFGKKAELNDKPIAVRGQVVKVSMSIMDHNWVHLQDGTGEAAKQNNKLVVTTKDKATVGDIVTATGTVHQNRDFGAGYKYDAILEDANLK</sequence>